<feature type="compositionally biased region" description="Polar residues" evidence="1">
    <location>
        <begin position="956"/>
        <end position="984"/>
    </location>
</feature>
<feature type="compositionally biased region" description="Polar residues" evidence="1">
    <location>
        <begin position="915"/>
        <end position="947"/>
    </location>
</feature>
<protein>
    <recommendedName>
        <fullName evidence="2">Sec16 central conserved domain-containing protein</fullName>
    </recommendedName>
</protein>
<feature type="domain" description="Sec16 central conserved" evidence="2">
    <location>
        <begin position="573"/>
        <end position="644"/>
    </location>
</feature>
<comment type="caution">
    <text evidence="3">The sequence shown here is derived from an EMBL/GenBank/DDBJ whole genome shotgun (WGS) entry which is preliminary data.</text>
</comment>
<feature type="compositionally biased region" description="Basic and acidic residues" evidence="1">
    <location>
        <begin position="833"/>
        <end position="843"/>
    </location>
</feature>
<organism evidence="3 4">
    <name type="scientific">Puccinia sorghi</name>
    <dbReference type="NCBI Taxonomy" id="27349"/>
    <lineage>
        <taxon>Eukaryota</taxon>
        <taxon>Fungi</taxon>
        <taxon>Dikarya</taxon>
        <taxon>Basidiomycota</taxon>
        <taxon>Pucciniomycotina</taxon>
        <taxon>Pucciniomycetes</taxon>
        <taxon>Pucciniales</taxon>
        <taxon>Pucciniaceae</taxon>
        <taxon>Puccinia</taxon>
    </lineage>
</organism>
<dbReference type="EMBL" id="LAVV01014616">
    <property type="protein sequence ID" value="KNZ44574.1"/>
    <property type="molecule type" value="Genomic_DNA"/>
</dbReference>
<keyword evidence="4" id="KW-1185">Reference proteome</keyword>
<dbReference type="Pfam" id="PF12932">
    <property type="entry name" value="Sec16"/>
    <property type="match status" value="1"/>
</dbReference>
<sequence length="1013" mass="111034">MPQSDSKIRPQDIKLPPSSPDFPKVACACNNRTWVGHPLWPSSNFRNDLAQQAFLFDPVPEELTNTSSFHHDPSSWPTAHNLLSLILIKISNHLSYPTLLKSQPGPQSYNQDLQTASPIPAKTFTLHLISALISVPSMIQHVLLLQFHLTLSLFNTPQAAQMPIIHMLPMNDTHPNLHNHYSSYIQYNLVLVPPTSRIPNWSNLPLITPPHSSIHPKCMILMVHLRKRKPYTFNTNASLPASPAIGGNGFPAQMPFTSTSAHNHNPIQMSSMDSNNFYIHLTLSTLKSNLSRLLSKSPTHAQFVLRKPVSRLSPPSGCKIHVLPSTQQNQATTMVMIFFWPPTPTHQSSYLCYYTTGRLFHYTGERNVSSGSDLTLTNHNKQPGGTQTTATATCNNFNYGMLNTSNSQYSTDFQYSAEYDYNPSQPTMQMLHQLDLSQASPSNQILDSPALYNPYNTPLEPHNPATLLCMSLSLRVLPLTRPWLPMTMSPPTCLWIPLLRGKLMAQVLIIHMTQLPKAIQIHELPSGRSYVKAVESQGTCGKLWVWWQVNPVFPASVGGTIQGGQATGFEDPYDSGGMFPTGVISGTTVTMQQLSQVIPIGDLQSFPGPLFMDGGSKSNLRKKQKEVVAWLDAKLDELEKELVFVQIDNLQDKIILKAKTAATAETRSYRLAYISSTPAVSSSGAGYLPLYCRKDPRRALPSTQYKGSTLSPVDCALSRGQTSCEPPLQSYEHTAPAGLPSSVPSPGETVTANNITTTSGGWWESAKAMGHQPIIRPNLCLNQLQTPRLRMMYDIDEEDLGFGNSSSCKQDKRGNASMDSNSGPTDRPSSHNNTEKNDPKSSETELGNKYNCFTIAVKNTLSTSWLGRWFKCYSGGQAAPGSRPTKQWVNKKVSTSLPRAGASPVEARHHRRPPQAQTVSPTSSMPLTLQPPRKSSSQSPGSAQQVISGVPPLPVTSRSNNTTTAMHDNNGSGTSLDHLSSSLACSDLSPNSVAPLPSSPSPSNSHSSSPRPF</sequence>
<reference evidence="3 4" key="1">
    <citation type="submission" date="2015-08" db="EMBL/GenBank/DDBJ databases">
        <title>Next Generation Sequencing and Analysis of the Genome of Puccinia sorghi L Schw, the Causal Agent of Maize Common Rust.</title>
        <authorList>
            <person name="Rochi L."/>
            <person name="Burguener G."/>
            <person name="Darino M."/>
            <person name="Turjanski A."/>
            <person name="Kreff E."/>
            <person name="Dieguez M.J."/>
            <person name="Sacco F."/>
        </authorList>
    </citation>
    <scope>NUCLEOTIDE SEQUENCE [LARGE SCALE GENOMIC DNA]</scope>
    <source>
        <strain evidence="3 4">RO10H11247</strain>
    </source>
</reference>
<evidence type="ECO:0000313" key="4">
    <source>
        <dbReference type="Proteomes" id="UP000037035"/>
    </source>
</evidence>
<gene>
    <name evidence="3" type="ORF">VP01_900g2</name>
</gene>
<feature type="region of interest" description="Disordered" evidence="1">
    <location>
        <begin position="726"/>
        <end position="756"/>
    </location>
</feature>
<feature type="region of interest" description="Disordered" evidence="1">
    <location>
        <begin position="804"/>
        <end position="846"/>
    </location>
</feature>
<feature type="region of interest" description="Disordered" evidence="1">
    <location>
        <begin position="894"/>
        <end position="1013"/>
    </location>
</feature>
<dbReference type="STRING" id="27349.A0A0L6U7R4"/>
<feature type="compositionally biased region" description="Polar residues" evidence="1">
    <location>
        <begin position="742"/>
        <end position="756"/>
    </location>
</feature>
<dbReference type="AlphaFoldDB" id="A0A0L6U7R4"/>
<evidence type="ECO:0000313" key="3">
    <source>
        <dbReference type="EMBL" id="KNZ44574.1"/>
    </source>
</evidence>
<evidence type="ECO:0000259" key="2">
    <source>
        <dbReference type="Pfam" id="PF12932"/>
    </source>
</evidence>
<evidence type="ECO:0000256" key="1">
    <source>
        <dbReference type="SAM" id="MobiDB-lite"/>
    </source>
</evidence>
<dbReference type="Proteomes" id="UP000037035">
    <property type="component" value="Unassembled WGS sequence"/>
</dbReference>
<dbReference type="InterPro" id="IPR024340">
    <property type="entry name" value="Sec16_CCD"/>
</dbReference>
<dbReference type="VEuPathDB" id="FungiDB:VP01_900g2"/>
<feature type="compositionally biased region" description="Low complexity" evidence="1">
    <location>
        <begin position="989"/>
        <end position="1013"/>
    </location>
</feature>
<name>A0A0L6U7R4_9BASI</name>
<accession>A0A0L6U7R4</accession>
<dbReference type="OrthoDB" id="8918678at2759"/>
<proteinExistence type="predicted"/>